<sequence length="93" mass="10247">MMNSALVITLIALVVGLLVVHYIDARYQCQFMHWLEGKPVNPFAGVIASRQPSTTPPGNSPATVQELAARVAALETIVTDQRYELDRKIAKLK</sequence>
<protein>
    <submittedName>
        <fullName evidence="1">Uncharacterized protein</fullName>
    </submittedName>
</protein>
<dbReference type="Proteomes" id="UP000262073">
    <property type="component" value="Chromosome"/>
</dbReference>
<accession>A0A346NHD3</accession>
<name>A0A346NHD3_9ALTE</name>
<dbReference type="KEGG" id="salm:D0Y50_00290"/>
<reference evidence="1 2" key="1">
    <citation type="submission" date="2018-08" db="EMBL/GenBank/DDBJ databases">
        <title>Salinimonas sediminis sp. nov., a piezophilic bacterium isolated from a deep-sea sediment sample from the New Britain Trench.</title>
        <authorList>
            <person name="Cao J."/>
        </authorList>
    </citation>
    <scope>NUCLEOTIDE SEQUENCE [LARGE SCALE GENOMIC DNA]</scope>
    <source>
        <strain evidence="1 2">N102</strain>
    </source>
</reference>
<keyword evidence="2" id="KW-1185">Reference proteome</keyword>
<evidence type="ECO:0000313" key="2">
    <source>
        <dbReference type="Proteomes" id="UP000262073"/>
    </source>
</evidence>
<proteinExistence type="predicted"/>
<gene>
    <name evidence="1" type="ORF">D0Y50_00290</name>
</gene>
<dbReference type="EMBL" id="CP031769">
    <property type="protein sequence ID" value="AXR04940.1"/>
    <property type="molecule type" value="Genomic_DNA"/>
</dbReference>
<dbReference type="AlphaFoldDB" id="A0A346NHD3"/>
<organism evidence="1 2">
    <name type="scientific">Salinimonas sediminis</name>
    <dbReference type="NCBI Taxonomy" id="2303538"/>
    <lineage>
        <taxon>Bacteria</taxon>
        <taxon>Pseudomonadati</taxon>
        <taxon>Pseudomonadota</taxon>
        <taxon>Gammaproteobacteria</taxon>
        <taxon>Alteromonadales</taxon>
        <taxon>Alteromonadaceae</taxon>
        <taxon>Alteromonas/Salinimonas group</taxon>
        <taxon>Salinimonas</taxon>
    </lineage>
</organism>
<dbReference type="RefSeq" id="WP_108567662.1">
    <property type="nucleotide sequence ID" value="NZ_CP031769.1"/>
</dbReference>
<dbReference type="OrthoDB" id="6332987at2"/>
<evidence type="ECO:0000313" key="1">
    <source>
        <dbReference type="EMBL" id="AXR04940.1"/>
    </source>
</evidence>